<accession>V6LQP8</accession>
<name>V6LQP8_9EUKA</name>
<organism evidence="2">
    <name type="scientific">Spironucleus salmonicida</name>
    <dbReference type="NCBI Taxonomy" id="348837"/>
    <lineage>
        <taxon>Eukaryota</taxon>
        <taxon>Metamonada</taxon>
        <taxon>Diplomonadida</taxon>
        <taxon>Hexamitidae</taxon>
        <taxon>Hexamitinae</taxon>
        <taxon>Spironucleus</taxon>
    </lineage>
</organism>
<feature type="transmembrane region" description="Helical" evidence="1">
    <location>
        <begin position="141"/>
        <end position="161"/>
    </location>
</feature>
<dbReference type="AlphaFoldDB" id="V6LQP8"/>
<keyword evidence="4" id="KW-1185">Reference proteome</keyword>
<feature type="transmembrane region" description="Helical" evidence="1">
    <location>
        <begin position="167"/>
        <end position="191"/>
    </location>
</feature>
<dbReference type="EMBL" id="AUWU02000007">
    <property type="protein sequence ID" value="KAH0571348.1"/>
    <property type="molecule type" value="Genomic_DNA"/>
</dbReference>
<sequence>MMKIEDEIDIDEPTINMVVSPLQKSSHFLSKSIVTENTKYTDYFQTSTNDLHNILISEETNTCMNTVSTNTRWLKIVQQTATFLTIFLQISANFTRFFTKQKYAEFVQNAVALLTLVTILVIQSQILNVNQKLSGYVKQATYDVGVVSFLALHVVLFGYGFSSKIEVIASGFCLASFLPLGVAVAAGVVIMKRE</sequence>
<evidence type="ECO:0000256" key="1">
    <source>
        <dbReference type="SAM" id="Phobius"/>
    </source>
</evidence>
<reference evidence="3" key="2">
    <citation type="submission" date="2020-12" db="EMBL/GenBank/DDBJ databases">
        <title>New Spironucleus salmonicida genome in near-complete chromosomes.</title>
        <authorList>
            <person name="Xu F."/>
            <person name="Kurt Z."/>
            <person name="Jimenez-Gonzalez A."/>
            <person name="Astvaldsson A."/>
            <person name="Andersson J.O."/>
            <person name="Svard S.G."/>
        </authorList>
    </citation>
    <scope>NUCLEOTIDE SEQUENCE</scope>
    <source>
        <strain evidence="3">ATCC 50377</strain>
    </source>
</reference>
<dbReference type="Proteomes" id="UP000018208">
    <property type="component" value="Unassembled WGS sequence"/>
</dbReference>
<gene>
    <name evidence="2" type="ORF">SS50377_13377</name>
    <name evidence="3" type="ORF">SS50377_27649</name>
</gene>
<proteinExistence type="predicted"/>
<evidence type="ECO:0000313" key="3">
    <source>
        <dbReference type="EMBL" id="KAH0571348.1"/>
    </source>
</evidence>
<protein>
    <submittedName>
        <fullName evidence="2">Transmembrane domain-containing protein</fullName>
    </submittedName>
</protein>
<keyword evidence="1 2" id="KW-0812">Transmembrane</keyword>
<reference evidence="2 3" key="1">
    <citation type="journal article" date="2014" name="PLoS Genet.">
        <title>The Genome of Spironucleus salmonicida Highlights a Fish Pathogen Adapted to Fluctuating Environments.</title>
        <authorList>
            <person name="Xu F."/>
            <person name="Jerlstrom-Hultqvist J."/>
            <person name="Einarsson E."/>
            <person name="Astvaldsson A."/>
            <person name="Svard S.G."/>
            <person name="Andersson J.O."/>
        </authorList>
    </citation>
    <scope>NUCLEOTIDE SEQUENCE</scope>
    <source>
        <strain evidence="3">ATCC 50377</strain>
    </source>
</reference>
<keyword evidence="1" id="KW-0472">Membrane</keyword>
<keyword evidence="1" id="KW-1133">Transmembrane helix</keyword>
<feature type="transmembrane region" description="Helical" evidence="1">
    <location>
        <begin position="110"/>
        <end position="129"/>
    </location>
</feature>
<dbReference type="EMBL" id="KI546073">
    <property type="protein sequence ID" value="EST46573.1"/>
    <property type="molecule type" value="Genomic_DNA"/>
</dbReference>
<evidence type="ECO:0000313" key="2">
    <source>
        <dbReference type="EMBL" id="EST46573.1"/>
    </source>
</evidence>
<dbReference type="VEuPathDB" id="GiardiaDB:SS50377_27649"/>
<evidence type="ECO:0000313" key="4">
    <source>
        <dbReference type="Proteomes" id="UP000018208"/>
    </source>
</evidence>